<accession>A0ABX2XUU0</accession>
<keyword evidence="1" id="KW-0812">Transmembrane</keyword>
<dbReference type="Proteomes" id="UP000093336">
    <property type="component" value="Unassembled WGS sequence"/>
</dbReference>
<name>A0ABX2XUU0_9GAMM</name>
<dbReference type="EMBL" id="LYOZ01000016">
    <property type="protein sequence ID" value="OCH98350.1"/>
    <property type="molecule type" value="Genomic_DNA"/>
</dbReference>
<proteinExistence type="predicted"/>
<gene>
    <name evidence="2" type="ORF">A8135_12405</name>
</gene>
<evidence type="ECO:0000256" key="1">
    <source>
        <dbReference type="SAM" id="Phobius"/>
    </source>
</evidence>
<feature type="transmembrane region" description="Helical" evidence="1">
    <location>
        <begin position="52"/>
        <end position="70"/>
    </location>
</feature>
<reference evidence="2 3" key="1">
    <citation type="submission" date="2016-05" db="EMBL/GenBank/DDBJ databases">
        <authorList>
            <person name="Prochazka B."/>
            <person name="Indra A."/>
            <person name="Hasenberger P."/>
            <person name="Blaschitz M."/>
            <person name="Wagner L."/>
            <person name="Wewalka G."/>
            <person name="Sorschag S."/>
            <person name="Schmid D."/>
            <person name="Ruppitsch W."/>
        </authorList>
    </citation>
    <scope>NUCLEOTIDE SEQUENCE [LARGE SCALE GENOMIC DNA]</scope>
    <source>
        <strain evidence="2 3">974010_12</strain>
    </source>
</reference>
<evidence type="ECO:0000313" key="3">
    <source>
        <dbReference type="Proteomes" id="UP000093336"/>
    </source>
</evidence>
<organism evidence="2 3">
    <name type="scientific">Legionella jamestowniensis</name>
    <dbReference type="NCBI Taxonomy" id="455"/>
    <lineage>
        <taxon>Bacteria</taxon>
        <taxon>Pseudomonadati</taxon>
        <taxon>Pseudomonadota</taxon>
        <taxon>Gammaproteobacteria</taxon>
        <taxon>Legionellales</taxon>
        <taxon>Legionellaceae</taxon>
        <taxon>Legionella</taxon>
    </lineage>
</organism>
<protein>
    <submittedName>
        <fullName evidence="2">Uncharacterized protein</fullName>
    </submittedName>
</protein>
<keyword evidence="3" id="KW-1185">Reference proteome</keyword>
<sequence length="74" mass="8198">MLLSWSFLIKHSCTSFCIEDSFADALALLVEITGAASVADLSDEVFSIRTNMYFVLFAITTSVIIHNYIISSED</sequence>
<keyword evidence="1" id="KW-1133">Transmembrane helix</keyword>
<keyword evidence="1" id="KW-0472">Membrane</keyword>
<evidence type="ECO:0000313" key="2">
    <source>
        <dbReference type="EMBL" id="OCH98350.1"/>
    </source>
</evidence>
<comment type="caution">
    <text evidence="2">The sequence shown here is derived from an EMBL/GenBank/DDBJ whole genome shotgun (WGS) entry which is preliminary data.</text>
</comment>